<feature type="chain" id="PRO_5045735260" evidence="1">
    <location>
        <begin position="24"/>
        <end position="339"/>
    </location>
</feature>
<proteinExistence type="predicted"/>
<accession>A0ABW9ZQS3</accession>
<gene>
    <name evidence="2" type="ORF">GWC95_05950</name>
</gene>
<keyword evidence="3" id="KW-1185">Reference proteome</keyword>
<evidence type="ECO:0000313" key="2">
    <source>
        <dbReference type="EMBL" id="NCI49457.1"/>
    </source>
</evidence>
<evidence type="ECO:0000256" key="1">
    <source>
        <dbReference type="SAM" id="SignalP"/>
    </source>
</evidence>
<feature type="signal peptide" evidence="1">
    <location>
        <begin position="1"/>
        <end position="23"/>
    </location>
</feature>
<dbReference type="RefSeq" id="WP_161817776.1">
    <property type="nucleotide sequence ID" value="NZ_JAACJS010000011.1"/>
</dbReference>
<protein>
    <submittedName>
        <fullName evidence="2">Type IX secretion system membrane protein PorP/SprF</fullName>
    </submittedName>
</protein>
<sequence length="339" mass="37510">MKKNRILAVYTFIMLAGFAKLHAQDPHFSQYFAAPMTLNPALTGAGVTDWRLAGVHRAQWWGSYVPPFTTTGVSIEKNISAGRDTKSNLGFGLSMVSDASNGGLLKNNFFSFAGAYHVAFDGEGKSVFSGGIMATYANRILDAGKFLFQDQYGSMGFQRATPTADPVAVLSRNYWDVNAGLHYSNEFTKWGYDAGVAIFHASRPSEGVYNNSSYSLDSRISVQAGAHFYLDNKDRFHARLLTEIQGQNTLYTIGGVYGIAFLDETIRSFDLGLWHRFGDATYPYVGVAGNNWQAGLSYDIISSQVRSSYNSVQSMELSFIWQFKGKKAVAQDRRTVAFY</sequence>
<evidence type="ECO:0000313" key="3">
    <source>
        <dbReference type="Proteomes" id="UP000753802"/>
    </source>
</evidence>
<dbReference type="InterPro" id="IPR019861">
    <property type="entry name" value="PorP/SprF_Bacteroidetes"/>
</dbReference>
<dbReference type="Proteomes" id="UP000753802">
    <property type="component" value="Unassembled WGS sequence"/>
</dbReference>
<dbReference type="NCBIfam" id="TIGR03519">
    <property type="entry name" value="T9SS_PorP_fam"/>
    <property type="match status" value="1"/>
</dbReference>
<keyword evidence="1" id="KW-0732">Signal</keyword>
<dbReference type="Pfam" id="PF11751">
    <property type="entry name" value="PorP_SprF"/>
    <property type="match status" value="1"/>
</dbReference>
<organism evidence="2 3">
    <name type="scientific">Sediminibacterium roseum</name>
    <dbReference type="NCBI Taxonomy" id="1978412"/>
    <lineage>
        <taxon>Bacteria</taxon>
        <taxon>Pseudomonadati</taxon>
        <taxon>Bacteroidota</taxon>
        <taxon>Chitinophagia</taxon>
        <taxon>Chitinophagales</taxon>
        <taxon>Chitinophagaceae</taxon>
        <taxon>Sediminibacterium</taxon>
    </lineage>
</organism>
<reference evidence="2 3" key="1">
    <citation type="submission" date="2020-01" db="EMBL/GenBank/DDBJ databases">
        <title>Genome analysis.</title>
        <authorList>
            <person name="Wu S."/>
            <person name="Wang G."/>
        </authorList>
    </citation>
    <scope>NUCLEOTIDE SEQUENCE [LARGE SCALE GENOMIC DNA]</scope>
    <source>
        <strain evidence="2 3">SYL130</strain>
    </source>
</reference>
<comment type="caution">
    <text evidence="2">The sequence shown here is derived from an EMBL/GenBank/DDBJ whole genome shotgun (WGS) entry which is preliminary data.</text>
</comment>
<dbReference type="EMBL" id="JAACJS010000011">
    <property type="protein sequence ID" value="NCI49457.1"/>
    <property type="molecule type" value="Genomic_DNA"/>
</dbReference>
<name>A0ABW9ZQS3_9BACT</name>